<gene>
    <name evidence="9" type="ORF">N800_03260</name>
</gene>
<dbReference type="GO" id="GO:1902758">
    <property type="term" value="P:bis(molybdopterin guanine dinucleotide)molybdenum biosynthetic process"/>
    <property type="evidence" value="ECO:0007669"/>
    <property type="project" value="TreeGrafter"/>
</dbReference>
<keyword evidence="10" id="KW-1185">Reference proteome</keyword>
<evidence type="ECO:0000313" key="9">
    <source>
        <dbReference type="EMBL" id="KGM53777.1"/>
    </source>
</evidence>
<evidence type="ECO:0000313" key="10">
    <source>
        <dbReference type="Proteomes" id="UP000029998"/>
    </source>
</evidence>
<evidence type="ECO:0000256" key="1">
    <source>
        <dbReference type="ARBA" id="ARBA00022490"/>
    </source>
</evidence>
<dbReference type="GO" id="GO:0016779">
    <property type="term" value="F:nucleotidyltransferase activity"/>
    <property type="evidence" value="ECO:0007669"/>
    <property type="project" value="UniProtKB-ARBA"/>
</dbReference>
<dbReference type="InterPro" id="IPR013482">
    <property type="entry name" value="Molybde_CF_guanTrfase"/>
</dbReference>
<keyword evidence="3" id="KW-0479">Metal-binding</keyword>
<evidence type="ECO:0000256" key="5">
    <source>
        <dbReference type="ARBA" id="ARBA00022842"/>
    </source>
</evidence>
<dbReference type="InterPro" id="IPR029044">
    <property type="entry name" value="Nucleotide-diphossugar_trans"/>
</dbReference>
<keyword evidence="1" id="KW-0963">Cytoplasm</keyword>
<keyword evidence="2" id="KW-0808">Transferase</keyword>
<dbReference type="STRING" id="1385517.N800_03260"/>
<name>A0A0A0EX90_9GAMM</name>
<evidence type="ECO:0000259" key="8">
    <source>
        <dbReference type="Pfam" id="PF12804"/>
    </source>
</evidence>
<keyword evidence="7" id="KW-0501">Molybdenum cofactor biosynthesis</keyword>
<dbReference type="Pfam" id="PF12804">
    <property type="entry name" value="NTP_transf_3"/>
    <property type="match status" value="1"/>
</dbReference>
<keyword evidence="5" id="KW-0460">Magnesium</keyword>
<evidence type="ECO:0000256" key="6">
    <source>
        <dbReference type="ARBA" id="ARBA00023134"/>
    </source>
</evidence>
<feature type="domain" description="MobA-like NTP transferase" evidence="8">
    <location>
        <begin position="13"/>
        <end position="156"/>
    </location>
</feature>
<evidence type="ECO:0000256" key="2">
    <source>
        <dbReference type="ARBA" id="ARBA00022679"/>
    </source>
</evidence>
<evidence type="ECO:0000256" key="7">
    <source>
        <dbReference type="ARBA" id="ARBA00023150"/>
    </source>
</evidence>
<comment type="caution">
    <text evidence="9">The sequence shown here is derived from an EMBL/GenBank/DDBJ whole genome shotgun (WGS) entry which is preliminary data.</text>
</comment>
<dbReference type="SUPFAM" id="SSF53448">
    <property type="entry name" value="Nucleotide-diphospho-sugar transferases"/>
    <property type="match status" value="1"/>
</dbReference>
<dbReference type="EMBL" id="AVPU01000021">
    <property type="protein sequence ID" value="KGM53777.1"/>
    <property type="molecule type" value="Genomic_DNA"/>
</dbReference>
<protein>
    <recommendedName>
        <fullName evidence="8">MobA-like NTP transferase domain-containing protein</fullName>
    </recommendedName>
</protein>
<evidence type="ECO:0000256" key="4">
    <source>
        <dbReference type="ARBA" id="ARBA00022741"/>
    </source>
</evidence>
<keyword evidence="6" id="KW-0342">GTP-binding</keyword>
<dbReference type="OrthoDB" id="9788394at2"/>
<reference evidence="9 10" key="1">
    <citation type="submission" date="2013-08" db="EMBL/GenBank/DDBJ databases">
        <title>Genome sequencing of Lysobacter.</title>
        <authorList>
            <person name="Zhang S."/>
            <person name="Wang G."/>
        </authorList>
    </citation>
    <scope>NUCLEOTIDE SEQUENCE [LARGE SCALE GENOMIC DNA]</scope>
    <source>
        <strain evidence="9 10">GH1-9</strain>
    </source>
</reference>
<dbReference type="GO" id="GO:0046872">
    <property type="term" value="F:metal ion binding"/>
    <property type="evidence" value="ECO:0007669"/>
    <property type="project" value="UniProtKB-KW"/>
</dbReference>
<evidence type="ECO:0000256" key="3">
    <source>
        <dbReference type="ARBA" id="ARBA00022723"/>
    </source>
</evidence>
<dbReference type="PANTHER" id="PTHR19136">
    <property type="entry name" value="MOLYBDENUM COFACTOR GUANYLYLTRANSFERASE"/>
    <property type="match status" value="1"/>
</dbReference>
<proteinExistence type="predicted"/>
<dbReference type="Proteomes" id="UP000029998">
    <property type="component" value="Unassembled WGS sequence"/>
</dbReference>
<sequence length="188" mass="19846">METTGTEPDPWTGVLLAGGRSSRMGRDKAHLAWRGQTLLAHACATLRTAGAANVIVSGHYPECAGIPDAEPGLGPLGGLASVVQAMPDGVLVVVPVDMPLLTPALLQLLASQDATACVAYRDHILPMRLRLDDRCRTAIARLVDDPAARRSLRALHEALGGEFIPAPTEHLAELVNCNTPQQWEAAAP</sequence>
<dbReference type="InterPro" id="IPR025877">
    <property type="entry name" value="MobA-like_NTP_Trfase"/>
</dbReference>
<organism evidence="9 10">
    <name type="scientific">Lysobacter daejeonensis GH1-9</name>
    <dbReference type="NCBI Taxonomy" id="1385517"/>
    <lineage>
        <taxon>Bacteria</taxon>
        <taxon>Pseudomonadati</taxon>
        <taxon>Pseudomonadota</taxon>
        <taxon>Gammaproteobacteria</taxon>
        <taxon>Lysobacterales</taxon>
        <taxon>Lysobacteraceae</taxon>
        <taxon>Aerolutibacter</taxon>
    </lineage>
</organism>
<dbReference type="CDD" id="cd02503">
    <property type="entry name" value="MobA"/>
    <property type="match status" value="1"/>
</dbReference>
<dbReference type="Gene3D" id="3.90.550.10">
    <property type="entry name" value="Spore Coat Polysaccharide Biosynthesis Protein SpsA, Chain A"/>
    <property type="match status" value="1"/>
</dbReference>
<dbReference type="PANTHER" id="PTHR19136:SF81">
    <property type="entry name" value="MOLYBDENUM COFACTOR GUANYLYLTRANSFERASE"/>
    <property type="match status" value="1"/>
</dbReference>
<dbReference type="RefSeq" id="WP_036138560.1">
    <property type="nucleotide sequence ID" value="NZ_AVPU01000021.1"/>
</dbReference>
<accession>A0A0A0EX90</accession>
<keyword evidence="4" id="KW-0547">Nucleotide-binding</keyword>
<dbReference type="eggNOG" id="COG0746">
    <property type="taxonomic scope" value="Bacteria"/>
</dbReference>
<dbReference type="AlphaFoldDB" id="A0A0A0EX90"/>
<dbReference type="GO" id="GO:0005525">
    <property type="term" value="F:GTP binding"/>
    <property type="evidence" value="ECO:0007669"/>
    <property type="project" value="UniProtKB-KW"/>
</dbReference>